<evidence type="ECO:0000259" key="3">
    <source>
        <dbReference type="Pfam" id="PF01408"/>
    </source>
</evidence>
<dbReference type="Pfam" id="PF02894">
    <property type="entry name" value="GFO_IDH_MocA_C"/>
    <property type="match status" value="1"/>
</dbReference>
<dbReference type="OrthoDB" id="2129491at2759"/>
<accession>A0A2B7YH60</accession>
<evidence type="ECO:0000256" key="2">
    <source>
        <dbReference type="ARBA" id="ARBA00023002"/>
    </source>
</evidence>
<protein>
    <recommendedName>
        <fullName evidence="7">Oxidoreductase</fullName>
    </recommendedName>
</protein>
<feature type="domain" description="Gfo/Idh/MocA-like oxidoreductase N-terminal" evidence="3">
    <location>
        <begin position="6"/>
        <end position="125"/>
    </location>
</feature>
<gene>
    <name evidence="5" type="ORF">AJ80_03629</name>
</gene>
<feature type="domain" description="Gfo/Idh/MocA-like oxidoreductase C-terminal" evidence="4">
    <location>
        <begin position="140"/>
        <end position="354"/>
    </location>
</feature>
<evidence type="ECO:0000259" key="4">
    <source>
        <dbReference type="Pfam" id="PF02894"/>
    </source>
</evidence>
<dbReference type="Gene3D" id="3.30.360.10">
    <property type="entry name" value="Dihydrodipicolinate Reductase, domain 2"/>
    <property type="match status" value="1"/>
</dbReference>
<keyword evidence="2" id="KW-0560">Oxidoreductase</keyword>
<dbReference type="STRING" id="1447883.A0A2B7YH60"/>
<sequence>MTSKPFNVGVIGYGFSAKIFHIPFINAVPELKLYAVVQRTPKMDDDAENDFPGIKSYRSTEDMVKDPAVDAVVVTTTPDSHLALAKLAIEAGKHVIVEKPFTPTHEEAEELIALAKKNNVLLTVYQNRRWDADYVTLTNLIKNGSLGRVVEFETHFDRHRPEAKAGTWKSQVMPGGGAIFDLGTHLTDQVFHLFGSPKRVTGFIGSQREINPSEFEDSFTVLLHYDGLMVTAKAGVISPEENQLRFWVRGEKGSFKKYHLDVQEDQLKEGVRPGNSIYGKEPRDKYGVLTSYKDGKLSSQVLPTMESVTYVDFYRTFAKALAGEGEVPVSPTDASAVIRLIELAKESSRLGKTLDV</sequence>
<dbReference type="PANTHER" id="PTHR43708">
    <property type="entry name" value="CONSERVED EXPRESSED OXIDOREDUCTASE (EUROFUNG)"/>
    <property type="match status" value="1"/>
</dbReference>
<comment type="similarity">
    <text evidence="1">Belongs to the Gfo/Idh/MocA family.</text>
</comment>
<dbReference type="Pfam" id="PF01408">
    <property type="entry name" value="GFO_IDH_MocA"/>
    <property type="match status" value="1"/>
</dbReference>
<evidence type="ECO:0000313" key="6">
    <source>
        <dbReference type="Proteomes" id="UP000224634"/>
    </source>
</evidence>
<dbReference type="InterPro" id="IPR036291">
    <property type="entry name" value="NAD(P)-bd_dom_sf"/>
</dbReference>
<dbReference type="EMBL" id="PDNA01000041">
    <property type="protein sequence ID" value="PGH20361.1"/>
    <property type="molecule type" value="Genomic_DNA"/>
</dbReference>
<evidence type="ECO:0000313" key="5">
    <source>
        <dbReference type="EMBL" id="PGH20361.1"/>
    </source>
</evidence>
<dbReference type="InterPro" id="IPR004104">
    <property type="entry name" value="Gfo/Idh/MocA-like_OxRdtase_C"/>
</dbReference>
<dbReference type="GO" id="GO:0016491">
    <property type="term" value="F:oxidoreductase activity"/>
    <property type="evidence" value="ECO:0007669"/>
    <property type="project" value="UniProtKB-KW"/>
</dbReference>
<reference evidence="5 6" key="1">
    <citation type="submission" date="2017-10" db="EMBL/GenBank/DDBJ databases">
        <title>Comparative genomics in systemic dimorphic fungi from Ajellomycetaceae.</title>
        <authorList>
            <person name="Munoz J.F."/>
            <person name="Mcewen J.G."/>
            <person name="Clay O.K."/>
            <person name="Cuomo C.A."/>
        </authorList>
    </citation>
    <scope>NUCLEOTIDE SEQUENCE [LARGE SCALE GENOMIC DNA]</scope>
    <source>
        <strain evidence="5 6">UAMH7299</strain>
    </source>
</reference>
<dbReference type="AlphaFoldDB" id="A0A2B7YH60"/>
<dbReference type="GO" id="GO:0000166">
    <property type="term" value="F:nucleotide binding"/>
    <property type="evidence" value="ECO:0007669"/>
    <property type="project" value="InterPro"/>
</dbReference>
<dbReference type="InterPro" id="IPR000683">
    <property type="entry name" value="Gfo/Idh/MocA-like_OxRdtase_N"/>
</dbReference>
<dbReference type="InterPro" id="IPR051317">
    <property type="entry name" value="Gfo/Idh/MocA_oxidoreduct"/>
</dbReference>
<organism evidence="5 6">
    <name type="scientific">Polytolypa hystricis (strain UAMH7299)</name>
    <dbReference type="NCBI Taxonomy" id="1447883"/>
    <lineage>
        <taxon>Eukaryota</taxon>
        <taxon>Fungi</taxon>
        <taxon>Dikarya</taxon>
        <taxon>Ascomycota</taxon>
        <taxon>Pezizomycotina</taxon>
        <taxon>Eurotiomycetes</taxon>
        <taxon>Eurotiomycetidae</taxon>
        <taxon>Onygenales</taxon>
        <taxon>Onygenales incertae sedis</taxon>
        <taxon>Polytolypa</taxon>
    </lineage>
</organism>
<name>A0A2B7YH60_POLH7</name>
<dbReference type="Gene3D" id="3.40.50.720">
    <property type="entry name" value="NAD(P)-binding Rossmann-like Domain"/>
    <property type="match status" value="1"/>
</dbReference>
<evidence type="ECO:0008006" key="7">
    <source>
        <dbReference type="Google" id="ProtNLM"/>
    </source>
</evidence>
<keyword evidence="6" id="KW-1185">Reference proteome</keyword>
<dbReference type="Proteomes" id="UP000224634">
    <property type="component" value="Unassembled WGS sequence"/>
</dbReference>
<dbReference type="PANTHER" id="PTHR43708:SF5">
    <property type="entry name" value="CONSERVED EXPRESSED OXIDOREDUCTASE (EUROFUNG)-RELATED"/>
    <property type="match status" value="1"/>
</dbReference>
<evidence type="ECO:0000256" key="1">
    <source>
        <dbReference type="ARBA" id="ARBA00010928"/>
    </source>
</evidence>
<comment type="caution">
    <text evidence="5">The sequence shown here is derived from an EMBL/GenBank/DDBJ whole genome shotgun (WGS) entry which is preliminary data.</text>
</comment>
<dbReference type="SUPFAM" id="SSF51735">
    <property type="entry name" value="NAD(P)-binding Rossmann-fold domains"/>
    <property type="match status" value="1"/>
</dbReference>
<proteinExistence type="inferred from homology"/>